<protein>
    <submittedName>
        <fullName evidence="2">Uncharacterized protein</fullName>
    </submittedName>
</protein>
<name>A0A2P2N3N6_RHIMU</name>
<evidence type="ECO:0000313" key="2">
    <source>
        <dbReference type="EMBL" id="MBX37083.1"/>
    </source>
</evidence>
<evidence type="ECO:0000256" key="1">
    <source>
        <dbReference type="SAM" id="MobiDB-lite"/>
    </source>
</evidence>
<organism evidence="2">
    <name type="scientific">Rhizophora mucronata</name>
    <name type="common">Asiatic mangrove</name>
    <dbReference type="NCBI Taxonomy" id="61149"/>
    <lineage>
        <taxon>Eukaryota</taxon>
        <taxon>Viridiplantae</taxon>
        <taxon>Streptophyta</taxon>
        <taxon>Embryophyta</taxon>
        <taxon>Tracheophyta</taxon>
        <taxon>Spermatophyta</taxon>
        <taxon>Magnoliopsida</taxon>
        <taxon>eudicotyledons</taxon>
        <taxon>Gunneridae</taxon>
        <taxon>Pentapetalae</taxon>
        <taxon>rosids</taxon>
        <taxon>fabids</taxon>
        <taxon>Malpighiales</taxon>
        <taxon>Rhizophoraceae</taxon>
        <taxon>Rhizophora</taxon>
    </lineage>
</organism>
<proteinExistence type="predicted"/>
<dbReference type="AlphaFoldDB" id="A0A2P2N3N6"/>
<dbReference type="EMBL" id="GGEC01056599">
    <property type="protein sequence ID" value="MBX37083.1"/>
    <property type="molecule type" value="Transcribed_RNA"/>
</dbReference>
<accession>A0A2P2N3N6</accession>
<sequence length="26" mass="2911">MAVRTQRRGGGSSGEERLSRSTQQYL</sequence>
<feature type="region of interest" description="Disordered" evidence="1">
    <location>
        <begin position="1"/>
        <end position="26"/>
    </location>
</feature>
<reference evidence="2" key="1">
    <citation type="submission" date="2018-02" db="EMBL/GenBank/DDBJ databases">
        <title>Rhizophora mucronata_Transcriptome.</title>
        <authorList>
            <person name="Meera S.P."/>
            <person name="Sreeshan A."/>
            <person name="Augustine A."/>
        </authorList>
    </citation>
    <scope>NUCLEOTIDE SEQUENCE</scope>
    <source>
        <tissue evidence="2">Leaf</tissue>
    </source>
</reference>